<protein>
    <submittedName>
        <fullName evidence="1">UPF0280 family protein</fullName>
    </submittedName>
</protein>
<dbReference type="InterPro" id="IPR003374">
    <property type="entry name" value="ApbE-like_sf"/>
</dbReference>
<evidence type="ECO:0000313" key="2">
    <source>
        <dbReference type="Proteomes" id="UP001165427"/>
    </source>
</evidence>
<dbReference type="SUPFAM" id="SSF143631">
    <property type="entry name" value="ApbE-like"/>
    <property type="match status" value="1"/>
</dbReference>
<keyword evidence="2" id="KW-1185">Reference proteome</keyword>
<dbReference type="RefSeq" id="WP_246905086.1">
    <property type="nucleotide sequence ID" value="NZ_JALJRB010000007.1"/>
</dbReference>
<dbReference type="Proteomes" id="UP001165427">
    <property type="component" value="Unassembled WGS sequence"/>
</dbReference>
<dbReference type="InterPro" id="IPR007183">
    <property type="entry name" value="UPF0280"/>
</dbReference>
<dbReference type="EMBL" id="JALJRB010000007">
    <property type="protein sequence ID" value="MCJ8500505.1"/>
    <property type="molecule type" value="Genomic_DNA"/>
</dbReference>
<organism evidence="1 2">
    <name type="scientific">Desulfatitalea alkaliphila</name>
    <dbReference type="NCBI Taxonomy" id="2929485"/>
    <lineage>
        <taxon>Bacteria</taxon>
        <taxon>Pseudomonadati</taxon>
        <taxon>Thermodesulfobacteriota</taxon>
        <taxon>Desulfobacteria</taxon>
        <taxon>Desulfobacterales</taxon>
        <taxon>Desulfosarcinaceae</taxon>
        <taxon>Desulfatitalea</taxon>
    </lineage>
</organism>
<dbReference type="Gene3D" id="3.10.520.10">
    <property type="entry name" value="ApbE-like domains"/>
    <property type="match status" value="1"/>
</dbReference>
<dbReference type="PIRSF" id="PIRSF006421">
    <property type="entry name" value="UCP006421"/>
    <property type="match status" value="1"/>
</dbReference>
<dbReference type="AlphaFoldDB" id="A0AA41UI87"/>
<proteinExistence type="predicted"/>
<name>A0AA41UI87_9BACT</name>
<evidence type="ECO:0000313" key="1">
    <source>
        <dbReference type="EMBL" id="MCJ8500505.1"/>
    </source>
</evidence>
<dbReference type="NCBIfam" id="NF003323">
    <property type="entry name" value="PRK04334.1-3"/>
    <property type="match status" value="1"/>
</dbReference>
<sequence length="252" mass="27083">MPHADTPGPRIGYQERTYRRLVRSHLHAEQVVVQQTDLGIYSSVPLAAEARAAVLAQRGYLERYIQRFPDFQQTLRPWPADPLAPPLVREMIDAAQRAAVGPMAAVAGALAEAVGRRLRRWSPEIIVENGGDIYFEIQRPLTVAVFAGASPLSLQIGVRIQPDRGLRAICSSSGSVGHSLSLGRADAVCILSDNCALADAVATATGNRVGSAADIQSAVDWARHIQGVRGVLVVVGRAMGAWGDLETLPLRQ</sequence>
<gene>
    <name evidence="1" type="ORF">MRX98_07965</name>
</gene>
<comment type="caution">
    <text evidence="1">The sequence shown here is derived from an EMBL/GenBank/DDBJ whole genome shotgun (WGS) entry which is preliminary data.</text>
</comment>
<reference evidence="1" key="1">
    <citation type="submission" date="2022-04" db="EMBL/GenBank/DDBJ databases">
        <title>Desulfatitalea alkaliphila sp. nov., a novel anaerobic sulfate-reducing bacterium isolated from terrestrial mud volcano, Taman Peninsula, Russia.</title>
        <authorList>
            <person name="Khomyakova M.A."/>
            <person name="Merkel A.Y."/>
            <person name="Slobodkin A.I."/>
        </authorList>
    </citation>
    <scope>NUCLEOTIDE SEQUENCE</scope>
    <source>
        <strain evidence="1">M08but</strain>
    </source>
</reference>
<accession>A0AA41UI87</accession>